<evidence type="ECO:0000313" key="2">
    <source>
        <dbReference type="EMBL" id="KGN38102.1"/>
    </source>
</evidence>
<comment type="caution">
    <text evidence="2">The sequence shown here is derived from an EMBL/GenBank/DDBJ whole genome shotgun (WGS) entry which is preliminary data.</text>
</comment>
<proteinExistence type="predicted"/>
<accession>A0A0A0JPZ3</accession>
<reference evidence="2 3" key="1">
    <citation type="submission" date="2013-08" db="EMBL/GenBank/DDBJ databases">
        <title>The genome sequence of Knoellia subterranea.</title>
        <authorList>
            <person name="Zhu W."/>
            <person name="Wang G."/>
        </authorList>
    </citation>
    <scope>NUCLEOTIDE SEQUENCE [LARGE SCALE GENOMIC DNA]</scope>
    <source>
        <strain evidence="2 3">KCTC 19937</strain>
    </source>
</reference>
<organism evidence="2 3">
    <name type="scientific">Knoellia subterranea KCTC 19937</name>
    <dbReference type="NCBI Taxonomy" id="1385521"/>
    <lineage>
        <taxon>Bacteria</taxon>
        <taxon>Bacillati</taxon>
        <taxon>Actinomycetota</taxon>
        <taxon>Actinomycetes</taxon>
        <taxon>Micrococcales</taxon>
        <taxon>Intrasporangiaceae</taxon>
        <taxon>Knoellia</taxon>
    </lineage>
</organism>
<dbReference type="eggNOG" id="ENOG5033B4F">
    <property type="taxonomic scope" value="Bacteria"/>
</dbReference>
<gene>
    <name evidence="2" type="ORF">N803_10065</name>
</gene>
<dbReference type="AlphaFoldDB" id="A0A0A0JPZ3"/>
<evidence type="ECO:0000256" key="1">
    <source>
        <dbReference type="SAM" id="Phobius"/>
    </source>
</evidence>
<feature type="transmembrane region" description="Helical" evidence="1">
    <location>
        <begin position="12"/>
        <end position="33"/>
    </location>
</feature>
<sequence>MRAIEERGSGSVLVVAAIGILLVLVLAGMQIGVAGAAAHRARGAADLAALAGAGAQQQGADPCAVAERVARSNGAELVSCAPGSADSLRVRVSCPLSVSWPGVPATAVASARAGPSDATETGMPPAR</sequence>
<keyword evidence="1" id="KW-0472">Membrane</keyword>
<dbReference type="InterPro" id="IPR021202">
    <property type="entry name" value="Rv3654c-like"/>
</dbReference>
<keyword evidence="1" id="KW-1133">Transmembrane helix</keyword>
<dbReference type="STRING" id="1385521.N803_10065"/>
<dbReference type="Proteomes" id="UP000030011">
    <property type="component" value="Unassembled WGS sequence"/>
</dbReference>
<name>A0A0A0JPZ3_9MICO</name>
<evidence type="ECO:0000313" key="3">
    <source>
        <dbReference type="Proteomes" id="UP000030011"/>
    </source>
</evidence>
<dbReference type="NCBIfam" id="TIGR03816">
    <property type="entry name" value="tadE_like_DECH"/>
    <property type="match status" value="1"/>
</dbReference>
<keyword evidence="3" id="KW-1185">Reference proteome</keyword>
<protein>
    <submittedName>
        <fullName evidence="2">Membrane protein</fullName>
    </submittedName>
</protein>
<keyword evidence="1" id="KW-0812">Transmembrane</keyword>
<dbReference type="EMBL" id="AVPK01000003">
    <property type="protein sequence ID" value="KGN38102.1"/>
    <property type="molecule type" value="Genomic_DNA"/>
</dbReference>
<dbReference type="RefSeq" id="WP_052111955.1">
    <property type="nucleotide sequence ID" value="NZ_AVPK01000003.1"/>
</dbReference>